<dbReference type="CDD" id="cd12912">
    <property type="entry name" value="PDC2_MCP_like"/>
    <property type="match status" value="1"/>
</dbReference>
<feature type="transmembrane region" description="Helical" evidence="10">
    <location>
        <begin position="276"/>
        <end position="296"/>
    </location>
</feature>
<accession>A0ABZ3J6K3</accession>
<dbReference type="Gene3D" id="3.30.450.20">
    <property type="entry name" value="PAS domain"/>
    <property type="match status" value="2"/>
</dbReference>
<dbReference type="Proteomes" id="UP000216052">
    <property type="component" value="Chromosome"/>
</dbReference>
<evidence type="ECO:0000256" key="4">
    <source>
        <dbReference type="ARBA" id="ARBA00022692"/>
    </source>
</evidence>
<proteinExistence type="inferred from homology"/>
<dbReference type="SMART" id="SM00283">
    <property type="entry name" value="MA"/>
    <property type="match status" value="1"/>
</dbReference>
<evidence type="ECO:0000256" key="7">
    <source>
        <dbReference type="ARBA" id="ARBA00023224"/>
    </source>
</evidence>
<evidence type="ECO:0000256" key="8">
    <source>
        <dbReference type="ARBA" id="ARBA00029447"/>
    </source>
</evidence>
<dbReference type="InterPro" id="IPR004089">
    <property type="entry name" value="MCPsignal_dom"/>
</dbReference>
<evidence type="ECO:0000256" key="1">
    <source>
        <dbReference type="ARBA" id="ARBA00004651"/>
    </source>
</evidence>
<dbReference type="SMART" id="SM00304">
    <property type="entry name" value="HAMP"/>
    <property type="match status" value="1"/>
</dbReference>
<evidence type="ECO:0000256" key="6">
    <source>
        <dbReference type="ARBA" id="ARBA00023136"/>
    </source>
</evidence>
<feature type="domain" description="Methyl-accepting transducer" evidence="11">
    <location>
        <begin position="370"/>
        <end position="606"/>
    </location>
</feature>
<dbReference type="PANTHER" id="PTHR32089">
    <property type="entry name" value="METHYL-ACCEPTING CHEMOTAXIS PROTEIN MCPB"/>
    <property type="match status" value="1"/>
</dbReference>
<dbReference type="InterPro" id="IPR033479">
    <property type="entry name" value="dCache_1"/>
</dbReference>
<dbReference type="PROSITE" id="PS50111">
    <property type="entry name" value="CHEMOTAXIS_TRANSDUC_2"/>
    <property type="match status" value="1"/>
</dbReference>
<sequence>MKLQVKFLLFSVVCGLVLMAVSLIGYLYSEQQVSKNIESEMTNVVSAEVNQMDGWVMSKARTAEAVGWAISKGLSDQEITTALLSGYKEDKEISALYVGLENGKFLTGSGQKVQANFDPRQRDWYKKAKEQNSLAFTDVYINATTGQSVVSAAAPIKNHDGSLRGIIGLSIPIDTLYQKVKEINLHGHGYGLFMDQNGTILTHPTNTDLIGKKLSEVDMYKQISDSVTKQPAGTVHYKENGDQYIMIFNCIPSTKWILAIAVPEKEAYEGLVSFKYQYMIIVLIGIMAILGIGFYFSRNLAKKMIILTESAAKIANGDLTQKEISVHSQDEVGQLAKTFYSMQGSLHNLICQMSQTSEQLASSSEQISGSIDQMNQVTTHIASSVTDVASGASEQAAVTNDTAAVVERMSAGIQQVAANTNQLALHSGQVADKAQNGGQAVTEAVTQMENIENTVNTSAKVVAELGERSKEIGQIVDTISNIAGQTNLLALNAAIEAARAGEQGRGFAVVADEVRNLAEQSHEAAKRIATLIGEIQGDTDRAVVAMSDGTREVKTGTEVVNTVGATFREITELVTQVSDQVKEISAALQQLATGSQQIVDSVKKVDELSKQSTDRSQSVLAATEEQLSSMEEVATSSRALATLANKLQAMVDKFQI</sequence>
<feature type="domain" description="HAMP" evidence="12">
    <location>
        <begin position="298"/>
        <end position="351"/>
    </location>
</feature>
<gene>
    <name evidence="13" type="primary">mcpB_11</name>
    <name evidence="13" type="ORF">SPACI_038530</name>
</gene>
<dbReference type="RefSeq" id="WP_093796068.1">
    <property type="nucleotide sequence ID" value="NZ_CP155571.1"/>
</dbReference>
<feature type="transmembrane region" description="Helical" evidence="10">
    <location>
        <begin position="7"/>
        <end position="28"/>
    </location>
</feature>
<dbReference type="CDD" id="cd18773">
    <property type="entry name" value="PDC1_HK_sensor"/>
    <property type="match status" value="1"/>
</dbReference>
<evidence type="ECO:0000313" key="14">
    <source>
        <dbReference type="Proteomes" id="UP000216052"/>
    </source>
</evidence>
<evidence type="ECO:0000259" key="11">
    <source>
        <dbReference type="PROSITE" id="PS50111"/>
    </source>
</evidence>
<evidence type="ECO:0000256" key="9">
    <source>
        <dbReference type="PROSITE-ProRule" id="PRU00284"/>
    </source>
</evidence>
<dbReference type="InterPro" id="IPR029151">
    <property type="entry name" value="Sensor-like_sf"/>
</dbReference>
<evidence type="ECO:0000256" key="5">
    <source>
        <dbReference type="ARBA" id="ARBA00022989"/>
    </source>
</evidence>
<dbReference type="PROSITE" id="PS50885">
    <property type="entry name" value="HAMP"/>
    <property type="match status" value="1"/>
</dbReference>
<organism evidence="13 14">
    <name type="scientific">Sporomusa acidovorans (strain ATCC 49682 / DSM 3132 / Mol)</name>
    <dbReference type="NCBI Taxonomy" id="1123286"/>
    <lineage>
        <taxon>Bacteria</taxon>
        <taxon>Bacillati</taxon>
        <taxon>Bacillota</taxon>
        <taxon>Negativicutes</taxon>
        <taxon>Selenomonadales</taxon>
        <taxon>Sporomusaceae</taxon>
        <taxon>Sporomusa</taxon>
    </lineage>
</organism>
<dbReference type="EMBL" id="CP155571">
    <property type="protein sequence ID" value="XFO73746.1"/>
    <property type="molecule type" value="Genomic_DNA"/>
</dbReference>
<keyword evidence="7 9" id="KW-0807">Transducer</keyword>
<keyword evidence="5 10" id="KW-1133">Transmembrane helix</keyword>
<evidence type="ECO:0000256" key="3">
    <source>
        <dbReference type="ARBA" id="ARBA00022500"/>
    </source>
</evidence>
<comment type="subcellular location">
    <subcellularLocation>
        <location evidence="1">Cell membrane</location>
        <topology evidence="1">Multi-pass membrane protein</topology>
    </subcellularLocation>
</comment>
<evidence type="ECO:0000256" key="2">
    <source>
        <dbReference type="ARBA" id="ARBA00022475"/>
    </source>
</evidence>
<keyword evidence="2" id="KW-1003">Cell membrane</keyword>
<dbReference type="Pfam" id="PF00672">
    <property type="entry name" value="HAMP"/>
    <property type="match status" value="1"/>
</dbReference>
<dbReference type="Pfam" id="PF00015">
    <property type="entry name" value="MCPsignal"/>
    <property type="match status" value="1"/>
</dbReference>
<dbReference type="InterPro" id="IPR003660">
    <property type="entry name" value="HAMP_dom"/>
</dbReference>
<comment type="similarity">
    <text evidence="8">Belongs to the methyl-accepting chemotaxis (MCP) protein family.</text>
</comment>
<dbReference type="CDD" id="cd06225">
    <property type="entry name" value="HAMP"/>
    <property type="match status" value="1"/>
</dbReference>
<keyword evidence="3" id="KW-0145">Chemotaxis</keyword>
<keyword evidence="14" id="KW-1185">Reference proteome</keyword>
<keyword evidence="6 10" id="KW-0472">Membrane</keyword>
<keyword evidence="4 10" id="KW-0812">Transmembrane</keyword>
<evidence type="ECO:0000259" key="12">
    <source>
        <dbReference type="PROSITE" id="PS50885"/>
    </source>
</evidence>
<dbReference type="Pfam" id="PF02743">
    <property type="entry name" value="dCache_1"/>
    <property type="match status" value="1"/>
</dbReference>
<evidence type="ECO:0000256" key="10">
    <source>
        <dbReference type="SAM" id="Phobius"/>
    </source>
</evidence>
<dbReference type="CDD" id="cd11386">
    <property type="entry name" value="MCP_signal"/>
    <property type="match status" value="1"/>
</dbReference>
<dbReference type="Gene3D" id="1.10.287.950">
    <property type="entry name" value="Methyl-accepting chemotaxis protein"/>
    <property type="match status" value="1"/>
</dbReference>
<protein>
    <submittedName>
        <fullName evidence="13">Methyl-accepting chemotaxis protein McpB</fullName>
    </submittedName>
</protein>
<reference evidence="13" key="1">
    <citation type="submission" date="2024-05" db="EMBL/GenBank/DDBJ databases">
        <title>Isolation and characterization of Sporomusa carbonis sp. nov., a carboxydotrophic hydrogenogen in the genus of Sporomusa isolated from a charcoal burning pile.</title>
        <authorList>
            <person name="Boeer T."/>
            <person name="Rosenbaum F."/>
            <person name="Eysell L."/>
            <person name="Mueller V."/>
            <person name="Daniel R."/>
            <person name="Poehlein A."/>
        </authorList>
    </citation>
    <scope>NUCLEOTIDE SEQUENCE [LARGE SCALE GENOMIC DNA]</scope>
    <source>
        <strain evidence="13">DSM 3132</strain>
    </source>
</reference>
<dbReference type="PANTHER" id="PTHR32089:SF112">
    <property type="entry name" value="LYSOZYME-LIKE PROTEIN-RELATED"/>
    <property type="match status" value="1"/>
</dbReference>
<dbReference type="SUPFAM" id="SSF103190">
    <property type="entry name" value="Sensory domain-like"/>
    <property type="match status" value="1"/>
</dbReference>
<dbReference type="SUPFAM" id="SSF58104">
    <property type="entry name" value="Methyl-accepting chemotaxis protein (MCP) signaling domain"/>
    <property type="match status" value="1"/>
</dbReference>
<evidence type="ECO:0000313" key="13">
    <source>
        <dbReference type="EMBL" id="XFO73746.1"/>
    </source>
</evidence>
<name>A0ABZ3J6K3_SPOA4</name>